<dbReference type="Gene3D" id="3.40.30.10">
    <property type="entry name" value="Glutaredoxin"/>
    <property type="match status" value="1"/>
</dbReference>
<evidence type="ECO:0000313" key="4">
    <source>
        <dbReference type="Proteomes" id="UP000029264"/>
    </source>
</evidence>
<dbReference type="PROSITE" id="PS51352">
    <property type="entry name" value="THIOREDOXIN_2"/>
    <property type="match status" value="1"/>
</dbReference>
<dbReference type="Pfam" id="PF14595">
    <property type="entry name" value="Thioredoxin_9"/>
    <property type="match status" value="1"/>
</dbReference>
<keyword evidence="1" id="KW-0732">Signal</keyword>
<dbReference type="STRING" id="1515746.HR45_14220"/>
<dbReference type="AlphaFoldDB" id="A0A094JA31"/>
<organism evidence="3 4">
    <name type="scientific">Shewanella mangrovi</name>
    <dbReference type="NCBI Taxonomy" id="1515746"/>
    <lineage>
        <taxon>Bacteria</taxon>
        <taxon>Pseudomonadati</taxon>
        <taxon>Pseudomonadota</taxon>
        <taxon>Gammaproteobacteria</taxon>
        <taxon>Alteromonadales</taxon>
        <taxon>Shewanellaceae</taxon>
        <taxon>Shewanella</taxon>
    </lineage>
</organism>
<dbReference type="InterPro" id="IPR036249">
    <property type="entry name" value="Thioredoxin-like_sf"/>
</dbReference>
<dbReference type="InterPro" id="IPR050620">
    <property type="entry name" value="Thioredoxin_H-type-like"/>
</dbReference>
<sequence>MHKNIKALLATSALFFAGHSIADPGCGFEENQEGFMATCKQEKQEVILTGVVEGHKLVTELPPFMSGYKDYQVDTDSIAPIKAVTTPTEIVVIIGTWCPDCHRETPRFIRIMEAVNNPNIKVKFIGVDRKKQDPEGLAAQYDFKRIPTFMVIQDGKEIGRIVERPTESLEKDLAKIFSK</sequence>
<dbReference type="InterPro" id="IPR013766">
    <property type="entry name" value="Thioredoxin_domain"/>
</dbReference>
<feature type="chain" id="PRO_5001900491" evidence="1">
    <location>
        <begin position="23"/>
        <end position="179"/>
    </location>
</feature>
<reference evidence="3 4" key="1">
    <citation type="submission" date="2014-06" db="EMBL/GenBank/DDBJ databases">
        <title>Shewanella sp. YQH10.</title>
        <authorList>
            <person name="Liu Y."/>
            <person name="Zeng R."/>
        </authorList>
    </citation>
    <scope>NUCLEOTIDE SEQUENCE [LARGE SCALE GENOMIC DNA]</scope>
    <source>
        <strain evidence="3 4">YQH10</strain>
    </source>
</reference>
<dbReference type="PANTHER" id="PTHR10438:SF405">
    <property type="entry name" value="THIOREDOXIN DOMAIN-CONTAINING PROTEIN"/>
    <property type="match status" value="1"/>
</dbReference>
<feature type="signal peptide" evidence="1">
    <location>
        <begin position="1"/>
        <end position="22"/>
    </location>
</feature>
<evidence type="ECO:0000259" key="2">
    <source>
        <dbReference type="PROSITE" id="PS51352"/>
    </source>
</evidence>
<dbReference type="EMBL" id="JPEO01000012">
    <property type="protein sequence ID" value="KFZ36775.1"/>
    <property type="molecule type" value="Genomic_DNA"/>
</dbReference>
<dbReference type="Proteomes" id="UP000029264">
    <property type="component" value="Unassembled WGS sequence"/>
</dbReference>
<evidence type="ECO:0000313" key="3">
    <source>
        <dbReference type="EMBL" id="KFZ36775.1"/>
    </source>
</evidence>
<keyword evidence="4" id="KW-1185">Reference proteome</keyword>
<protein>
    <submittedName>
        <fullName evidence="3">Thioredoxin</fullName>
    </submittedName>
</protein>
<dbReference type="SUPFAM" id="SSF52833">
    <property type="entry name" value="Thioredoxin-like"/>
    <property type="match status" value="1"/>
</dbReference>
<dbReference type="OrthoDB" id="6398367at2"/>
<feature type="domain" description="Thioredoxin" evidence="2">
    <location>
        <begin position="55"/>
        <end position="178"/>
    </location>
</feature>
<proteinExistence type="predicted"/>
<comment type="caution">
    <text evidence="3">The sequence shown here is derived from an EMBL/GenBank/DDBJ whole genome shotgun (WGS) entry which is preliminary data.</text>
</comment>
<dbReference type="CDD" id="cd02947">
    <property type="entry name" value="TRX_family"/>
    <property type="match status" value="1"/>
</dbReference>
<dbReference type="PANTHER" id="PTHR10438">
    <property type="entry name" value="THIOREDOXIN"/>
    <property type="match status" value="1"/>
</dbReference>
<gene>
    <name evidence="3" type="ORF">HR45_14220</name>
</gene>
<name>A0A094JA31_9GAMM</name>
<evidence type="ECO:0000256" key="1">
    <source>
        <dbReference type="SAM" id="SignalP"/>
    </source>
</evidence>
<dbReference type="RefSeq" id="WP_037444025.1">
    <property type="nucleotide sequence ID" value="NZ_JPEO01000012.1"/>
</dbReference>
<accession>A0A094JA31</accession>
<dbReference type="eggNOG" id="COG0526">
    <property type="taxonomic scope" value="Bacteria"/>
</dbReference>